<evidence type="ECO:0000313" key="3">
    <source>
        <dbReference type="Proteomes" id="UP000548632"/>
    </source>
</evidence>
<dbReference type="RefSeq" id="WP_182584514.1">
    <property type="nucleotide sequence ID" value="NZ_JABVCQ010000028.1"/>
</dbReference>
<reference evidence="2 3" key="1">
    <citation type="journal article" date="2020" name="Arch. Microbiol.">
        <title>The genome sequence of the giant phototrophic gammaproteobacterium Thiospirillum jenense gives insight into its physiological properties and phylogenetic relationships.</title>
        <authorList>
            <person name="Imhoff J.F."/>
            <person name="Meyer T.E."/>
            <person name="Kyndt J.A."/>
        </authorList>
    </citation>
    <scope>NUCLEOTIDE SEQUENCE [LARGE SCALE GENOMIC DNA]</scope>
    <source>
        <strain evidence="2 3">DSM 216</strain>
    </source>
</reference>
<dbReference type="Pfam" id="PF07589">
    <property type="entry name" value="PEP-CTERM"/>
    <property type="match status" value="1"/>
</dbReference>
<evidence type="ECO:0000259" key="1">
    <source>
        <dbReference type="Pfam" id="PF07589"/>
    </source>
</evidence>
<keyword evidence="3" id="KW-1185">Reference proteome</keyword>
<dbReference type="AlphaFoldDB" id="A0A839HK57"/>
<name>A0A839HK57_9GAMM</name>
<dbReference type="InterPro" id="IPR013424">
    <property type="entry name" value="Ice-binding_C"/>
</dbReference>
<dbReference type="NCBIfam" id="TIGR02595">
    <property type="entry name" value="PEP_CTERM"/>
    <property type="match status" value="1"/>
</dbReference>
<evidence type="ECO:0000313" key="2">
    <source>
        <dbReference type="EMBL" id="MBB1126889.1"/>
    </source>
</evidence>
<dbReference type="Proteomes" id="UP000548632">
    <property type="component" value="Unassembled WGS sequence"/>
</dbReference>
<comment type="caution">
    <text evidence="2">The sequence shown here is derived from an EMBL/GenBank/DDBJ whole genome shotgun (WGS) entry which is preliminary data.</text>
</comment>
<organism evidence="2 3">
    <name type="scientific">Thiospirillum jenense</name>
    <dbReference type="NCBI Taxonomy" id="1653858"/>
    <lineage>
        <taxon>Bacteria</taxon>
        <taxon>Pseudomonadati</taxon>
        <taxon>Pseudomonadota</taxon>
        <taxon>Gammaproteobacteria</taxon>
        <taxon>Chromatiales</taxon>
        <taxon>Chromatiaceae</taxon>
        <taxon>Thiospirillum</taxon>
    </lineage>
</organism>
<feature type="domain" description="Ice-binding protein C-terminal" evidence="1">
    <location>
        <begin position="28"/>
        <end position="50"/>
    </location>
</feature>
<proteinExistence type="predicted"/>
<protein>
    <submittedName>
        <fullName evidence="2">PEP-CTERM sorting domain-containing protein</fullName>
    </submittedName>
</protein>
<accession>A0A839HK57</accession>
<sequence>MSFTGAVAWDAQFDLLETRTCENGSCDIPEPATLGLLGIGLLGGFAASRRRKVAA</sequence>
<dbReference type="EMBL" id="JABVCQ010000028">
    <property type="protein sequence ID" value="MBB1126889.1"/>
    <property type="molecule type" value="Genomic_DNA"/>
</dbReference>
<gene>
    <name evidence="2" type="ORF">HUK38_11735</name>
</gene>